<reference evidence="1 2" key="1">
    <citation type="journal article" date="2013" name="Front. Plant Sci.">
        <title>The Reference Genome of the Halophytic Plant Eutrema salsugineum.</title>
        <authorList>
            <person name="Yang R."/>
            <person name="Jarvis D.E."/>
            <person name="Chen H."/>
            <person name="Beilstein M.A."/>
            <person name="Grimwood J."/>
            <person name="Jenkins J."/>
            <person name="Shu S."/>
            <person name="Prochnik S."/>
            <person name="Xin M."/>
            <person name="Ma C."/>
            <person name="Schmutz J."/>
            <person name="Wing R.A."/>
            <person name="Mitchell-Olds T."/>
            <person name="Schumaker K.S."/>
            <person name="Wang X."/>
        </authorList>
    </citation>
    <scope>NUCLEOTIDE SEQUENCE [LARGE SCALE GENOMIC DNA]</scope>
</reference>
<dbReference type="KEGG" id="eus:EUTSA_v10011920mg"/>
<gene>
    <name evidence="1" type="ORF">EUTSA_v10011920mg</name>
</gene>
<keyword evidence="2" id="KW-1185">Reference proteome</keyword>
<proteinExistence type="predicted"/>
<sequence length="70" mass="8398">MKRKEIQIFQQTYRKRLQLFVFVLAVVDGIDQLKAVASTNRILLDMEITRHDKDYIFSKYYDPLFSLLRG</sequence>
<dbReference type="EMBL" id="KI517809">
    <property type="protein sequence ID" value="ESQ30995.1"/>
    <property type="molecule type" value="Genomic_DNA"/>
</dbReference>
<dbReference type="AlphaFoldDB" id="V4JZN6"/>
<protein>
    <submittedName>
        <fullName evidence="1">Uncharacterized protein</fullName>
    </submittedName>
</protein>
<dbReference type="Gramene" id="ESQ30995">
    <property type="protein sequence ID" value="ESQ30995"/>
    <property type="gene ID" value="EUTSA_v10011920mg"/>
</dbReference>
<evidence type="ECO:0000313" key="2">
    <source>
        <dbReference type="Proteomes" id="UP000030689"/>
    </source>
</evidence>
<name>V4JZN6_EUTSA</name>
<accession>V4JZN6</accession>
<dbReference type="Proteomes" id="UP000030689">
    <property type="component" value="Unassembled WGS sequence"/>
</dbReference>
<organism evidence="1 2">
    <name type="scientific">Eutrema salsugineum</name>
    <name type="common">Saltwater cress</name>
    <name type="synonym">Sisymbrium salsugineum</name>
    <dbReference type="NCBI Taxonomy" id="72664"/>
    <lineage>
        <taxon>Eukaryota</taxon>
        <taxon>Viridiplantae</taxon>
        <taxon>Streptophyta</taxon>
        <taxon>Embryophyta</taxon>
        <taxon>Tracheophyta</taxon>
        <taxon>Spermatophyta</taxon>
        <taxon>Magnoliopsida</taxon>
        <taxon>eudicotyledons</taxon>
        <taxon>Gunneridae</taxon>
        <taxon>Pentapetalae</taxon>
        <taxon>rosids</taxon>
        <taxon>malvids</taxon>
        <taxon>Brassicales</taxon>
        <taxon>Brassicaceae</taxon>
        <taxon>Eutremeae</taxon>
        <taxon>Eutrema</taxon>
    </lineage>
</organism>
<evidence type="ECO:0000313" key="1">
    <source>
        <dbReference type="EMBL" id="ESQ30995.1"/>
    </source>
</evidence>